<dbReference type="Proteomes" id="UP000254835">
    <property type="component" value="Unassembled WGS sequence"/>
</dbReference>
<dbReference type="NCBIfam" id="NF008662">
    <property type="entry name" value="PRK11664.1"/>
    <property type="match status" value="1"/>
</dbReference>
<dbReference type="Gene3D" id="1.20.120.1080">
    <property type="match status" value="1"/>
</dbReference>
<dbReference type="EMBL" id="UHJA01000001">
    <property type="protein sequence ID" value="SUP78474.1"/>
    <property type="molecule type" value="Genomic_DNA"/>
</dbReference>
<keyword evidence="2" id="KW-0378">Hydrolase</keyword>
<keyword evidence="1" id="KW-0547">Nucleotide-binding</keyword>
<dbReference type="SMART" id="SM00487">
    <property type="entry name" value="DEXDc"/>
    <property type="match status" value="1"/>
</dbReference>
<evidence type="ECO:0000313" key="9">
    <source>
        <dbReference type="Proteomes" id="UP000254835"/>
    </source>
</evidence>
<dbReference type="InterPro" id="IPR014001">
    <property type="entry name" value="Helicase_ATP-bd"/>
</dbReference>
<dbReference type="InterPro" id="IPR007502">
    <property type="entry name" value="Helicase-assoc_dom"/>
</dbReference>
<dbReference type="InterPro" id="IPR056329">
    <property type="entry name" value="CON_HrpB"/>
</dbReference>
<evidence type="ECO:0000256" key="2">
    <source>
        <dbReference type="ARBA" id="ARBA00022801"/>
    </source>
</evidence>
<dbReference type="GO" id="GO:0005524">
    <property type="term" value="F:ATP binding"/>
    <property type="evidence" value="ECO:0007669"/>
    <property type="project" value="UniProtKB-KW"/>
</dbReference>
<evidence type="ECO:0000256" key="1">
    <source>
        <dbReference type="ARBA" id="ARBA00022741"/>
    </source>
</evidence>
<sequence length="842" mass="93522">MMLQWLMIKVEGMEKNVVVSQRESDAQMVALPVGEVLSEILSALRTSPQVLLHAPTGAGKSTWLPLQILQCSEFIDGRIIMLEPRRLAAKNVAYRLAQQLGEQPGQTVGYRMRAESKSGPNTRLEVVTEGILTRMLQQDAELTGVSLVILDEFHERSLQADLALALLLDVQQGLRDDLKLLIMSATLDNQRLSALLPSAPAIVSAGRSFPVERSYQPLSSHERLEDGVANRVKRLLNEQTGSLLLFLPGVGEIHRVIERLDGEVASDTDLCPLYGALPLSEQQKAIQPAPAGRRKVVLATNIAETSLTIEGIRLVVDSGLERVARFDVKNGLTRLVTQRISQASMVQRAGRAGRLEPGICWHLFAKEQAERAAQYSEPEIVNSDLCSLWLELLNWGCQDANQLSWLDQPPLAALSVASDLLQQLGAIDANGQLTGSGRAMANLGCEPRLAAMLCFAAGQSPDALATAALLAAILEEPPRSGQINLHHWLSCPQPHWQRRARQLTQRINARVGAVDSDLAGQLLALAYPDRIASARGQDSRYLLANGMGAVMAQDEALSRTPWLVAASLLQSNSGPDARILLALPIDVEQLAKQLPRLVEERTAVEWDEEKGTLRAWRRWQIGRLTLRAQPLAKPSDEALQSALLNWVREQGLQVLNWDENAEQFRTRLHCANLWLSEEPWPAVDDDSLLGQLELWLLPSLSGVRDLRRLRQVNISEALTRLLSWQLRQRLDTELPTHYTVPTGSRLPIRYYVDRPPVLAVRLQEVFGEQHSPMLAGGRVAVVLELLSPAHRPLQITGDLAAFWQGAYREVQKEMKGRYPKHVWPDDPANAQPTRRTKKYQDK</sequence>
<keyword evidence="3 8" id="KW-0347">Helicase</keyword>
<feature type="region of interest" description="Disordered" evidence="5">
    <location>
        <begin position="819"/>
        <end position="842"/>
    </location>
</feature>
<dbReference type="SMART" id="SM00847">
    <property type="entry name" value="HA2"/>
    <property type="match status" value="1"/>
</dbReference>
<reference evidence="8 9" key="1">
    <citation type="submission" date="2018-06" db="EMBL/GenBank/DDBJ databases">
        <authorList>
            <consortium name="Pathogen Informatics"/>
            <person name="Doyle S."/>
        </authorList>
    </citation>
    <scope>NUCLEOTIDE SEQUENCE [LARGE SCALE GENOMIC DNA]</scope>
    <source>
        <strain evidence="8 9">NCTC11470</strain>
    </source>
</reference>
<dbReference type="InterPro" id="IPR027417">
    <property type="entry name" value="P-loop_NTPase"/>
</dbReference>
<evidence type="ECO:0000256" key="5">
    <source>
        <dbReference type="SAM" id="MobiDB-lite"/>
    </source>
</evidence>
<name>A0A380PY10_YERFR</name>
<evidence type="ECO:0000259" key="6">
    <source>
        <dbReference type="PROSITE" id="PS51192"/>
    </source>
</evidence>
<dbReference type="Gene3D" id="3.40.50.300">
    <property type="entry name" value="P-loop containing nucleotide triphosphate hydrolases"/>
    <property type="match status" value="2"/>
</dbReference>
<dbReference type="InterPro" id="IPR048333">
    <property type="entry name" value="HA2_WH"/>
</dbReference>
<dbReference type="InterPro" id="IPR049614">
    <property type="entry name" value="HrpB_DEXH"/>
</dbReference>
<dbReference type="InterPro" id="IPR010225">
    <property type="entry name" value="HrpB"/>
</dbReference>
<evidence type="ECO:0000313" key="8">
    <source>
        <dbReference type="EMBL" id="SUP78474.1"/>
    </source>
</evidence>
<dbReference type="PANTHER" id="PTHR43519:SF1">
    <property type="entry name" value="ATP-DEPENDENT RNA HELICASE HRPB"/>
    <property type="match status" value="1"/>
</dbReference>
<dbReference type="InterPro" id="IPR001650">
    <property type="entry name" value="Helicase_C-like"/>
</dbReference>
<dbReference type="FunFam" id="3.40.50.300:FF:002125">
    <property type="entry name" value="ATP-dependent helicase HrpB"/>
    <property type="match status" value="1"/>
</dbReference>
<protein>
    <submittedName>
        <fullName evidence="8">ATP-dependent RNA helicase HrpB</fullName>
    </submittedName>
</protein>
<dbReference type="GO" id="GO:0003676">
    <property type="term" value="F:nucleic acid binding"/>
    <property type="evidence" value="ECO:0007669"/>
    <property type="project" value="InterPro"/>
</dbReference>
<dbReference type="InterPro" id="IPR011545">
    <property type="entry name" value="DEAD/DEAH_box_helicase_dom"/>
</dbReference>
<proteinExistence type="predicted"/>
<dbReference type="GO" id="GO:0016787">
    <property type="term" value="F:hydrolase activity"/>
    <property type="evidence" value="ECO:0007669"/>
    <property type="project" value="UniProtKB-KW"/>
</dbReference>
<evidence type="ECO:0000259" key="7">
    <source>
        <dbReference type="PROSITE" id="PS51194"/>
    </source>
</evidence>
<dbReference type="PANTHER" id="PTHR43519">
    <property type="entry name" value="ATP-DEPENDENT RNA HELICASE HRPB"/>
    <property type="match status" value="1"/>
</dbReference>
<dbReference type="Pfam" id="PF00271">
    <property type="entry name" value="Helicase_C"/>
    <property type="match status" value="1"/>
</dbReference>
<accession>A0A380PY10</accession>
<organism evidence="8 9">
    <name type="scientific">Yersinia frederiksenii</name>
    <dbReference type="NCBI Taxonomy" id="29484"/>
    <lineage>
        <taxon>Bacteria</taxon>
        <taxon>Pseudomonadati</taxon>
        <taxon>Pseudomonadota</taxon>
        <taxon>Gammaproteobacteria</taxon>
        <taxon>Enterobacterales</taxon>
        <taxon>Yersiniaceae</taxon>
        <taxon>Yersinia</taxon>
    </lineage>
</organism>
<keyword evidence="4" id="KW-0067">ATP-binding</keyword>
<dbReference type="Pfam" id="PF04408">
    <property type="entry name" value="WHD_HA2"/>
    <property type="match status" value="1"/>
</dbReference>
<gene>
    <name evidence="8" type="ORF">NCTC11470_03596</name>
</gene>
<dbReference type="Pfam" id="PF00270">
    <property type="entry name" value="DEAD"/>
    <property type="match status" value="1"/>
</dbReference>
<dbReference type="GO" id="GO:0004386">
    <property type="term" value="F:helicase activity"/>
    <property type="evidence" value="ECO:0007669"/>
    <property type="project" value="UniProtKB-KW"/>
</dbReference>
<dbReference type="PROSITE" id="PS51194">
    <property type="entry name" value="HELICASE_CTER"/>
    <property type="match status" value="1"/>
</dbReference>
<dbReference type="Pfam" id="PF24473">
    <property type="entry name" value="CON_HrpB"/>
    <property type="match status" value="1"/>
</dbReference>
<feature type="domain" description="Helicase ATP-binding" evidence="6">
    <location>
        <begin position="41"/>
        <end position="205"/>
    </location>
</feature>
<dbReference type="NCBIfam" id="TIGR01970">
    <property type="entry name" value="DEAH_box_HrpB"/>
    <property type="match status" value="1"/>
</dbReference>
<dbReference type="PIRSF" id="PIRSF005496">
    <property type="entry name" value="ATP_hel_hrpB"/>
    <property type="match status" value="1"/>
</dbReference>
<dbReference type="SUPFAM" id="SSF52540">
    <property type="entry name" value="P-loop containing nucleoside triphosphate hydrolases"/>
    <property type="match status" value="1"/>
</dbReference>
<dbReference type="CDD" id="cd17990">
    <property type="entry name" value="DEXHc_HrpB"/>
    <property type="match status" value="1"/>
</dbReference>
<feature type="domain" description="Helicase C-terminal" evidence="7">
    <location>
        <begin position="231"/>
        <end position="396"/>
    </location>
</feature>
<dbReference type="InterPro" id="IPR013689">
    <property type="entry name" value="RNA_helicase_ATP-dep_HrpB_C"/>
</dbReference>
<dbReference type="AlphaFoldDB" id="A0A380PY10"/>
<evidence type="ECO:0000256" key="3">
    <source>
        <dbReference type="ARBA" id="ARBA00022806"/>
    </source>
</evidence>
<dbReference type="Pfam" id="PF08482">
    <property type="entry name" value="HrpB_C"/>
    <property type="match status" value="1"/>
</dbReference>
<dbReference type="CDD" id="cd18791">
    <property type="entry name" value="SF2_C_RHA"/>
    <property type="match status" value="1"/>
</dbReference>
<dbReference type="SMART" id="SM00490">
    <property type="entry name" value="HELICc"/>
    <property type="match status" value="1"/>
</dbReference>
<evidence type="ECO:0000256" key="4">
    <source>
        <dbReference type="ARBA" id="ARBA00022840"/>
    </source>
</evidence>
<dbReference type="PROSITE" id="PS51192">
    <property type="entry name" value="HELICASE_ATP_BIND_1"/>
    <property type="match status" value="1"/>
</dbReference>